<dbReference type="GO" id="GO:0003677">
    <property type="term" value="F:DNA binding"/>
    <property type="evidence" value="ECO:0007669"/>
    <property type="project" value="UniProtKB-KW"/>
</dbReference>
<keyword evidence="3" id="KW-0804">Transcription</keyword>
<organism evidence="6 7">
    <name type="scientific">Muricoccus roseus</name>
    <dbReference type="NCBI Taxonomy" id="198092"/>
    <lineage>
        <taxon>Bacteria</taxon>
        <taxon>Pseudomonadati</taxon>
        <taxon>Pseudomonadota</taxon>
        <taxon>Alphaproteobacteria</taxon>
        <taxon>Acetobacterales</taxon>
        <taxon>Roseomonadaceae</taxon>
        <taxon>Muricoccus</taxon>
    </lineage>
</organism>
<dbReference type="SUPFAM" id="SSF55781">
    <property type="entry name" value="GAF domain-like"/>
    <property type="match status" value="1"/>
</dbReference>
<dbReference type="Gene3D" id="3.30.450.40">
    <property type="match status" value="1"/>
</dbReference>
<dbReference type="InterPro" id="IPR050707">
    <property type="entry name" value="HTH_MetabolicPath_Reg"/>
</dbReference>
<evidence type="ECO:0000256" key="1">
    <source>
        <dbReference type="ARBA" id="ARBA00023015"/>
    </source>
</evidence>
<sequence length="259" mass="28157">MADDALKAVKSADRVLTLFELLGRWGREMSHSQIAEALDIPKSSLTQLLRNLVAREWLRFSPLTKGYSLGPAIEALARRAMQARDLVQLAQPILATLTATVGESSALNLLKGDMAEVAATVLGPQRLVSHMRLGDVAPLYATSGGKVILAFLPREMQEDYLSRVVFEPSTPRTLRDPAALRRQLATIRRRRTGHSIEEWTPGIVGIAQPVLTRAGSVLGAINVAMPRLRYDKAGEVRIIEALARATAALSERVEGAPPA</sequence>
<evidence type="ECO:0000259" key="4">
    <source>
        <dbReference type="PROSITE" id="PS51077"/>
    </source>
</evidence>
<dbReference type="InterPro" id="IPR036390">
    <property type="entry name" value="WH_DNA-bd_sf"/>
</dbReference>
<evidence type="ECO:0000256" key="3">
    <source>
        <dbReference type="ARBA" id="ARBA00023163"/>
    </source>
</evidence>
<dbReference type="OrthoDB" id="9807558at2"/>
<dbReference type="AlphaFoldDB" id="A0A1M6I7D2"/>
<dbReference type="SUPFAM" id="SSF46785">
    <property type="entry name" value="Winged helix' DNA-binding domain"/>
    <property type="match status" value="1"/>
</dbReference>
<proteinExistence type="predicted"/>
<dbReference type="GO" id="GO:0045892">
    <property type="term" value="P:negative regulation of DNA-templated transcription"/>
    <property type="evidence" value="ECO:0007669"/>
    <property type="project" value="TreeGrafter"/>
</dbReference>
<dbReference type="PROSITE" id="PS51077">
    <property type="entry name" value="HTH_ICLR"/>
    <property type="match status" value="1"/>
</dbReference>
<evidence type="ECO:0000313" key="7">
    <source>
        <dbReference type="Proteomes" id="UP000184387"/>
    </source>
</evidence>
<reference evidence="6 7" key="1">
    <citation type="submission" date="2016-11" db="EMBL/GenBank/DDBJ databases">
        <authorList>
            <person name="Jaros S."/>
            <person name="Januszkiewicz K."/>
            <person name="Wedrychowicz H."/>
        </authorList>
    </citation>
    <scope>NUCLEOTIDE SEQUENCE [LARGE SCALE GENOMIC DNA]</scope>
    <source>
        <strain evidence="6 7">DSM 14916</strain>
    </source>
</reference>
<dbReference type="InterPro" id="IPR029016">
    <property type="entry name" value="GAF-like_dom_sf"/>
</dbReference>
<dbReference type="PANTHER" id="PTHR30136">
    <property type="entry name" value="HELIX-TURN-HELIX TRANSCRIPTIONAL REGULATOR, ICLR FAMILY"/>
    <property type="match status" value="1"/>
</dbReference>
<gene>
    <name evidence="6" type="ORF">SAMN02745194_02248</name>
</gene>
<dbReference type="InterPro" id="IPR014757">
    <property type="entry name" value="Tscrpt_reg_IclR_C"/>
</dbReference>
<keyword evidence="2" id="KW-0238">DNA-binding</keyword>
<dbReference type="Pfam" id="PF01614">
    <property type="entry name" value="IclR_C"/>
    <property type="match status" value="1"/>
</dbReference>
<dbReference type="PROSITE" id="PS51078">
    <property type="entry name" value="ICLR_ED"/>
    <property type="match status" value="1"/>
</dbReference>
<accession>A0A1M6I7D2</accession>
<protein>
    <submittedName>
        <fullName evidence="6">Transcriptional regulator, IclR family</fullName>
    </submittedName>
</protein>
<evidence type="ECO:0000313" key="6">
    <source>
        <dbReference type="EMBL" id="SHJ30328.1"/>
    </source>
</evidence>
<dbReference type="STRING" id="198092.SAMN02745194_02248"/>
<dbReference type="GO" id="GO:0003700">
    <property type="term" value="F:DNA-binding transcription factor activity"/>
    <property type="evidence" value="ECO:0007669"/>
    <property type="project" value="TreeGrafter"/>
</dbReference>
<dbReference type="SMART" id="SM00346">
    <property type="entry name" value="HTH_ICLR"/>
    <property type="match status" value="1"/>
</dbReference>
<dbReference type="Gene3D" id="1.10.10.10">
    <property type="entry name" value="Winged helix-like DNA-binding domain superfamily/Winged helix DNA-binding domain"/>
    <property type="match status" value="1"/>
</dbReference>
<feature type="domain" description="HTH iclR-type" evidence="4">
    <location>
        <begin position="9"/>
        <end position="71"/>
    </location>
</feature>
<feature type="domain" description="IclR-ED" evidence="5">
    <location>
        <begin position="72"/>
        <end position="255"/>
    </location>
</feature>
<keyword evidence="1" id="KW-0805">Transcription regulation</keyword>
<name>A0A1M6I7D2_9PROT</name>
<dbReference type="Proteomes" id="UP000184387">
    <property type="component" value="Unassembled WGS sequence"/>
</dbReference>
<keyword evidence="7" id="KW-1185">Reference proteome</keyword>
<dbReference type="Pfam" id="PF09339">
    <property type="entry name" value="HTH_IclR"/>
    <property type="match status" value="1"/>
</dbReference>
<evidence type="ECO:0000259" key="5">
    <source>
        <dbReference type="PROSITE" id="PS51078"/>
    </source>
</evidence>
<dbReference type="InterPro" id="IPR036388">
    <property type="entry name" value="WH-like_DNA-bd_sf"/>
</dbReference>
<dbReference type="EMBL" id="FQZF01000011">
    <property type="protein sequence ID" value="SHJ30328.1"/>
    <property type="molecule type" value="Genomic_DNA"/>
</dbReference>
<dbReference type="InterPro" id="IPR005471">
    <property type="entry name" value="Tscrpt_reg_IclR_N"/>
</dbReference>
<evidence type="ECO:0000256" key="2">
    <source>
        <dbReference type="ARBA" id="ARBA00023125"/>
    </source>
</evidence>
<dbReference type="PANTHER" id="PTHR30136:SF35">
    <property type="entry name" value="HTH-TYPE TRANSCRIPTIONAL REGULATOR RV1719"/>
    <property type="match status" value="1"/>
</dbReference>